<accession>A0ABQ3LIA5</accession>
<gene>
    <name evidence="1" type="ORF">GCM10008023_18920</name>
</gene>
<protein>
    <submittedName>
        <fullName evidence="1">Uncharacterized protein</fullName>
    </submittedName>
</protein>
<evidence type="ECO:0000313" key="2">
    <source>
        <dbReference type="Proteomes" id="UP000652430"/>
    </source>
</evidence>
<comment type="caution">
    <text evidence="1">The sequence shown here is derived from an EMBL/GenBank/DDBJ whole genome shotgun (WGS) entry which is preliminary data.</text>
</comment>
<dbReference type="Proteomes" id="UP000652430">
    <property type="component" value="Unassembled WGS sequence"/>
</dbReference>
<reference evidence="2" key="1">
    <citation type="journal article" date="2019" name="Int. J. Syst. Evol. Microbiol.">
        <title>The Global Catalogue of Microorganisms (GCM) 10K type strain sequencing project: providing services to taxonomists for standard genome sequencing and annotation.</title>
        <authorList>
            <consortium name="The Broad Institute Genomics Platform"/>
            <consortium name="The Broad Institute Genome Sequencing Center for Infectious Disease"/>
            <person name="Wu L."/>
            <person name="Ma J."/>
        </authorList>
    </citation>
    <scope>NUCLEOTIDE SEQUENCE [LARGE SCALE GENOMIC DNA]</scope>
    <source>
        <strain evidence="2">CGMCC 1.8957</strain>
    </source>
</reference>
<dbReference type="EMBL" id="BNAQ01000002">
    <property type="protein sequence ID" value="GHH15701.1"/>
    <property type="molecule type" value="Genomic_DNA"/>
</dbReference>
<sequence>MRAGLAGVGADVCFWWNADRPLLGRRIALADVPDAICLSRKESNFGKGAACLLRERKRTTPPSTKLFQWQEQFRDRLMLRHLRKEGDALAVEWKIPCLLAAGG</sequence>
<name>A0ABQ3LIA5_9SPHN</name>
<proteinExistence type="predicted"/>
<organism evidence="1 2">
    <name type="scientific">Sphingomonas glacialis</name>
    <dbReference type="NCBI Taxonomy" id="658225"/>
    <lineage>
        <taxon>Bacteria</taxon>
        <taxon>Pseudomonadati</taxon>
        <taxon>Pseudomonadota</taxon>
        <taxon>Alphaproteobacteria</taxon>
        <taxon>Sphingomonadales</taxon>
        <taxon>Sphingomonadaceae</taxon>
        <taxon>Sphingomonas</taxon>
    </lineage>
</organism>
<keyword evidence="2" id="KW-1185">Reference proteome</keyword>
<evidence type="ECO:0000313" key="1">
    <source>
        <dbReference type="EMBL" id="GHH15701.1"/>
    </source>
</evidence>